<gene>
    <name evidence="1" type="ordered locus">Namu_5238</name>
</gene>
<protein>
    <submittedName>
        <fullName evidence="1">Uncharacterized protein</fullName>
    </submittedName>
</protein>
<organism evidence="1 2">
    <name type="scientific">Nakamurella multipartita (strain ATCC 700099 / DSM 44233 / CIP 104796 / JCM 9543 / NBRC 105858 / Y-104)</name>
    <name type="common">Microsphaera multipartita</name>
    <dbReference type="NCBI Taxonomy" id="479431"/>
    <lineage>
        <taxon>Bacteria</taxon>
        <taxon>Bacillati</taxon>
        <taxon>Actinomycetota</taxon>
        <taxon>Actinomycetes</taxon>
        <taxon>Nakamurellales</taxon>
        <taxon>Nakamurellaceae</taxon>
        <taxon>Nakamurella</taxon>
    </lineage>
</organism>
<dbReference type="EMBL" id="CP001737">
    <property type="protein sequence ID" value="ACV81504.1"/>
    <property type="molecule type" value="Genomic_DNA"/>
</dbReference>
<proteinExistence type="predicted"/>
<sequence>MMFEVEIRVGGEVDPSWIRDRMPGFTVARGPSVAIIRGSLGPDENMASILGALYRHGVEPFDVWVDTFGVDR</sequence>
<dbReference type="AlphaFoldDB" id="C8XCB0"/>
<dbReference type="KEGG" id="nml:Namu_5238"/>
<accession>C8XCB0</accession>
<dbReference type="RefSeq" id="WP_015750309.1">
    <property type="nucleotide sequence ID" value="NC_013235.1"/>
</dbReference>
<evidence type="ECO:0000313" key="2">
    <source>
        <dbReference type="Proteomes" id="UP000002218"/>
    </source>
</evidence>
<dbReference type="HOGENOM" id="CLU_2718153_0_0_11"/>
<keyword evidence="2" id="KW-1185">Reference proteome</keyword>
<reference evidence="1 2" key="2">
    <citation type="journal article" date="2010" name="Stand. Genomic Sci.">
        <title>Complete genome sequence of Nakamurella multipartita type strain (Y-104).</title>
        <authorList>
            <person name="Tice H."/>
            <person name="Mayilraj S."/>
            <person name="Sims D."/>
            <person name="Lapidus A."/>
            <person name="Nolan M."/>
            <person name="Lucas S."/>
            <person name="Glavina Del Rio T."/>
            <person name="Copeland A."/>
            <person name="Cheng J.F."/>
            <person name="Meincke L."/>
            <person name="Bruce D."/>
            <person name="Goodwin L."/>
            <person name="Pitluck S."/>
            <person name="Ivanova N."/>
            <person name="Mavromatis K."/>
            <person name="Ovchinnikova G."/>
            <person name="Pati A."/>
            <person name="Chen A."/>
            <person name="Palaniappan K."/>
            <person name="Land M."/>
            <person name="Hauser L."/>
            <person name="Chang Y.J."/>
            <person name="Jeffries C.D."/>
            <person name="Detter J.C."/>
            <person name="Brettin T."/>
            <person name="Rohde M."/>
            <person name="Goker M."/>
            <person name="Bristow J."/>
            <person name="Eisen J.A."/>
            <person name="Markowitz V."/>
            <person name="Hugenholtz P."/>
            <person name="Kyrpides N.C."/>
            <person name="Klenk H.P."/>
            <person name="Chen F."/>
        </authorList>
    </citation>
    <scope>NUCLEOTIDE SEQUENCE [LARGE SCALE GENOMIC DNA]</scope>
    <source>
        <strain evidence="2">ATCC 700099 / DSM 44233 / CIP 104796 / JCM 9543 / NBRC 105858 / Y-104</strain>
    </source>
</reference>
<reference evidence="2" key="1">
    <citation type="submission" date="2009-09" db="EMBL/GenBank/DDBJ databases">
        <title>The complete genome of Nakamurella multipartita DSM 44233.</title>
        <authorList>
            <consortium name="US DOE Joint Genome Institute (JGI-PGF)"/>
            <person name="Lucas S."/>
            <person name="Copeland A."/>
            <person name="Lapidus A."/>
            <person name="Glavina del Rio T."/>
            <person name="Dalin E."/>
            <person name="Tice H."/>
            <person name="Bruce D."/>
            <person name="Goodwin L."/>
            <person name="Pitluck S."/>
            <person name="Kyrpides N."/>
            <person name="Mavromatis K."/>
            <person name="Ivanova N."/>
            <person name="Ovchinnikova G."/>
            <person name="Sims D."/>
            <person name="Meincke L."/>
            <person name="Brettin T."/>
            <person name="Detter J.C."/>
            <person name="Han C."/>
            <person name="Larimer F."/>
            <person name="Land M."/>
            <person name="Hauser L."/>
            <person name="Markowitz V."/>
            <person name="Cheng J.-F."/>
            <person name="Hugenholtz P."/>
            <person name="Woyke T."/>
            <person name="Wu D."/>
            <person name="Klenk H.-P."/>
            <person name="Eisen J.A."/>
        </authorList>
    </citation>
    <scope>NUCLEOTIDE SEQUENCE [LARGE SCALE GENOMIC DNA]</scope>
    <source>
        <strain evidence="2">ATCC 700099 / DSM 44233 / CIP 104796 / JCM 9543 / NBRC 105858 / Y-104</strain>
    </source>
</reference>
<dbReference type="InParanoid" id="C8XCB0"/>
<name>C8XCB0_NAKMY</name>
<dbReference type="Proteomes" id="UP000002218">
    <property type="component" value="Chromosome"/>
</dbReference>
<dbReference type="STRING" id="479431.Namu_5238"/>
<evidence type="ECO:0000313" key="1">
    <source>
        <dbReference type="EMBL" id="ACV81504.1"/>
    </source>
</evidence>